<evidence type="ECO:0000313" key="5">
    <source>
        <dbReference type="Proteomes" id="UP000539710"/>
    </source>
</evidence>
<dbReference type="PANTHER" id="PTHR43031:SF1">
    <property type="entry name" value="PYRIDINE NUCLEOTIDE-DISULPHIDE OXIDOREDUCTASE"/>
    <property type="match status" value="1"/>
</dbReference>
<keyword evidence="5" id="KW-1185">Reference proteome</keyword>
<dbReference type="PANTHER" id="PTHR43031">
    <property type="entry name" value="FAD-DEPENDENT OXIDOREDUCTASE"/>
    <property type="match status" value="1"/>
</dbReference>
<dbReference type="EMBL" id="CP059472">
    <property type="protein sequence ID" value="QMS97320.1"/>
    <property type="molecule type" value="Genomic_DNA"/>
</dbReference>
<dbReference type="InterPro" id="IPR050229">
    <property type="entry name" value="GlpE_sulfurtransferase"/>
</dbReference>
<evidence type="ECO:0000259" key="1">
    <source>
        <dbReference type="PROSITE" id="PS50206"/>
    </source>
</evidence>
<reference evidence="3" key="1">
    <citation type="submission" date="2020-07" db="EMBL/GenBank/DDBJ databases">
        <title>Chryseobacterium sp. CX-624.</title>
        <authorList>
            <person name="Yang C."/>
        </authorList>
    </citation>
    <scope>NUCLEOTIDE SEQUENCE</scope>
    <source>
        <strain evidence="3">CX-624</strain>
    </source>
</reference>
<reference evidence="4" key="2">
    <citation type="submission" date="2020-07" db="EMBL/GenBank/DDBJ databases">
        <title>Chryseobacterium sp.cx-624.</title>
        <authorList>
            <person name="Yang C."/>
        </authorList>
    </citation>
    <scope>NUCLEOTIDE SEQUENCE [LARGE SCALE GENOMIC DNA]</scope>
    <source>
        <strain evidence="4">cx-624</strain>
    </source>
</reference>
<dbReference type="SMART" id="SM00450">
    <property type="entry name" value="RHOD"/>
    <property type="match status" value="1"/>
</dbReference>
<reference evidence="5" key="3">
    <citation type="submission" date="2020-07" db="EMBL/GenBank/DDBJ databases">
        <title>Flavobacterium sp. xlx-214.</title>
        <authorList>
            <person name="Yang C."/>
        </authorList>
    </citation>
    <scope>NUCLEOTIDE SEQUENCE [LARGE SCALE GENOMIC DNA]</scope>
    <source>
        <strain evidence="5">CX-624</strain>
    </source>
</reference>
<organism evidence="3 4">
    <name type="scientific">Marnyiella aurantia</name>
    <dbReference type="NCBI Taxonomy" id="2758037"/>
    <lineage>
        <taxon>Bacteria</taxon>
        <taxon>Pseudomonadati</taxon>
        <taxon>Bacteroidota</taxon>
        <taxon>Flavobacteriia</taxon>
        <taxon>Flavobacteriales</taxon>
        <taxon>Weeksellaceae</taxon>
        <taxon>Marnyiella</taxon>
    </lineage>
</organism>
<dbReference type="PROSITE" id="PS50206">
    <property type="entry name" value="RHODANESE_3"/>
    <property type="match status" value="1"/>
</dbReference>
<evidence type="ECO:0000313" key="2">
    <source>
        <dbReference type="EMBL" id="MBA5247736.1"/>
    </source>
</evidence>
<dbReference type="Proteomes" id="UP000515349">
    <property type="component" value="Chromosome"/>
</dbReference>
<sequence>MKIVSSLFIALLFFNLQCNTTKPTDVNTEPLTVKEQVRQGAMLVDVRTPEEFAEGSIDGAVNIPLDQVQSRVDEFRGKPSVVVFCKSGNRSGQAIKILEENGIHNVTNGINVPQMKEALK</sequence>
<accession>A0A7D7LN31</accession>
<dbReference type="CDD" id="cd00158">
    <property type="entry name" value="RHOD"/>
    <property type="match status" value="1"/>
</dbReference>
<gene>
    <name evidence="3" type="ORF">H1R16_06105</name>
    <name evidence="2" type="ORF">H2507_11210</name>
</gene>
<evidence type="ECO:0000313" key="4">
    <source>
        <dbReference type="Proteomes" id="UP000515349"/>
    </source>
</evidence>
<dbReference type="Proteomes" id="UP000539710">
    <property type="component" value="Unassembled WGS sequence"/>
</dbReference>
<dbReference type="EMBL" id="JACEUX010000004">
    <property type="protein sequence ID" value="MBA5247736.1"/>
    <property type="molecule type" value="Genomic_DNA"/>
</dbReference>
<dbReference type="AlphaFoldDB" id="A0A7D7LN31"/>
<evidence type="ECO:0000313" key="3">
    <source>
        <dbReference type="EMBL" id="QMS97320.1"/>
    </source>
</evidence>
<dbReference type="InterPro" id="IPR036873">
    <property type="entry name" value="Rhodanese-like_dom_sf"/>
</dbReference>
<dbReference type="RefSeq" id="WP_181887839.1">
    <property type="nucleotide sequence ID" value="NZ_CP059472.1"/>
</dbReference>
<name>A0A7D7LN31_9FLAO</name>
<dbReference type="SUPFAM" id="SSF52821">
    <property type="entry name" value="Rhodanese/Cell cycle control phosphatase"/>
    <property type="match status" value="1"/>
</dbReference>
<dbReference type="InterPro" id="IPR001763">
    <property type="entry name" value="Rhodanese-like_dom"/>
</dbReference>
<reference evidence="2" key="4">
    <citation type="submission" date="2020-07" db="EMBL/GenBank/DDBJ databases">
        <authorList>
            <person name="Yang C."/>
        </authorList>
    </citation>
    <scope>NUCLEOTIDE SEQUENCE</scope>
    <source>
        <strain evidence="2">Cx-624</strain>
    </source>
</reference>
<dbReference type="Pfam" id="PF00581">
    <property type="entry name" value="Rhodanese"/>
    <property type="match status" value="1"/>
</dbReference>
<feature type="domain" description="Rhodanese" evidence="1">
    <location>
        <begin position="37"/>
        <end position="117"/>
    </location>
</feature>
<dbReference type="Gene3D" id="3.40.250.10">
    <property type="entry name" value="Rhodanese-like domain"/>
    <property type="match status" value="1"/>
</dbReference>
<proteinExistence type="predicted"/>
<protein>
    <submittedName>
        <fullName evidence="3">Rhodanese-like domain-containing protein</fullName>
    </submittedName>
</protein>
<dbReference type="KEGG" id="cbau:H1R16_06105"/>